<keyword evidence="6" id="KW-0472">Membrane</keyword>
<dbReference type="GO" id="GO:0006508">
    <property type="term" value="P:proteolysis"/>
    <property type="evidence" value="ECO:0007669"/>
    <property type="project" value="UniProtKB-KW"/>
</dbReference>
<dbReference type="EMBL" id="CP031188">
    <property type="protein sequence ID" value="AXG74078.1"/>
    <property type="molecule type" value="Genomic_DNA"/>
</dbReference>
<keyword evidence="3 5" id="KW-0378">Hydrolase</keyword>
<dbReference type="KEGG" id="fat:DVK85_07400"/>
<feature type="domain" description="PDZ" evidence="7">
    <location>
        <begin position="98"/>
        <end position="173"/>
    </location>
</feature>
<accession>A0A345HBW8</accession>
<evidence type="ECO:0000256" key="5">
    <source>
        <dbReference type="RuleBase" id="RU004404"/>
    </source>
</evidence>
<dbReference type="Proteomes" id="UP000253951">
    <property type="component" value="Chromosome"/>
</dbReference>
<dbReference type="InterPro" id="IPR005151">
    <property type="entry name" value="Tail-specific_protease"/>
</dbReference>
<evidence type="ECO:0000256" key="3">
    <source>
        <dbReference type="ARBA" id="ARBA00022801"/>
    </source>
</evidence>
<evidence type="ECO:0000313" key="9">
    <source>
        <dbReference type="EMBL" id="AXG74078.1"/>
    </source>
</evidence>
<feature type="transmembrane region" description="Helical" evidence="6">
    <location>
        <begin position="6"/>
        <end position="28"/>
    </location>
</feature>
<evidence type="ECO:0000259" key="7">
    <source>
        <dbReference type="SMART" id="SM00228"/>
    </source>
</evidence>
<protein>
    <submittedName>
        <fullName evidence="9">S41 family peptidase</fullName>
    </submittedName>
</protein>
<dbReference type="SUPFAM" id="SSF52096">
    <property type="entry name" value="ClpP/crotonase"/>
    <property type="match status" value="1"/>
</dbReference>
<dbReference type="SUPFAM" id="SSF50156">
    <property type="entry name" value="PDZ domain-like"/>
    <property type="match status" value="1"/>
</dbReference>
<proteinExistence type="inferred from homology"/>
<organism evidence="9 10">
    <name type="scientific">Flavobacterium arcticum</name>
    <dbReference type="NCBI Taxonomy" id="1784713"/>
    <lineage>
        <taxon>Bacteria</taxon>
        <taxon>Pseudomonadati</taxon>
        <taxon>Bacteroidota</taxon>
        <taxon>Flavobacteriia</taxon>
        <taxon>Flavobacteriales</taxon>
        <taxon>Flavobacteriaceae</taxon>
        <taxon>Flavobacterium</taxon>
    </lineage>
</organism>
<dbReference type="GO" id="GO:0030288">
    <property type="term" value="C:outer membrane-bounded periplasmic space"/>
    <property type="evidence" value="ECO:0007669"/>
    <property type="project" value="TreeGrafter"/>
</dbReference>
<feature type="domain" description="Tail specific protease" evidence="8">
    <location>
        <begin position="175"/>
        <end position="363"/>
    </location>
</feature>
<evidence type="ECO:0000259" key="8">
    <source>
        <dbReference type="SMART" id="SM00245"/>
    </source>
</evidence>
<evidence type="ECO:0000313" key="10">
    <source>
        <dbReference type="Proteomes" id="UP000253951"/>
    </source>
</evidence>
<reference evidence="9 10" key="1">
    <citation type="submission" date="2018-07" db="EMBL/GenBank/DDBJ databases">
        <title>Complete genome sequence of Flavobacterium arcticum type strain SM1502T.</title>
        <authorList>
            <person name="Li Y."/>
            <person name="Li D.-D."/>
        </authorList>
    </citation>
    <scope>NUCLEOTIDE SEQUENCE [LARGE SCALE GENOMIC DNA]</scope>
    <source>
        <strain evidence="9 10">SM1502</strain>
    </source>
</reference>
<evidence type="ECO:0000256" key="6">
    <source>
        <dbReference type="SAM" id="Phobius"/>
    </source>
</evidence>
<evidence type="ECO:0000256" key="1">
    <source>
        <dbReference type="ARBA" id="ARBA00009179"/>
    </source>
</evidence>
<dbReference type="GO" id="GO:0007165">
    <property type="term" value="P:signal transduction"/>
    <property type="evidence" value="ECO:0007669"/>
    <property type="project" value="TreeGrafter"/>
</dbReference>
<comment type="similarity">
    <text evidence="1 5">Belongs to the peptidase S41A family.</text>
</comment>
<dbReference type="Gene3D" id="3.90.226.10">
    <property type="entry name" value="2-enoyl-CoA Hydratase, Chain A, domain 1"/>
    <property type="match status" value="1"/>
</dbReference>
<dbReference type="InterPro" id="IPR036034">
    <property type="entry name" value="PDZ_sf"/>
</dbReference>
<dbReference type="GO" id="GO:0008236">
    <property type="term" value="F:serine-type peptidase activity"/>
    <property type="evidence" value="ECO:0007669"/>
    <property type="project" value="UniProtKB-KW"/>
</dbReference>
<dbReference type="RefSeq" id="WP_114677836.1">
    <property type="nucleotide sequence ID" value="NZ_CP031188.1"/>
</dbReference>
<dbReference type="PANTHER" id="PTHR32060">
    <property type="entry name" value="TAIL-SPECIFIC PROTEASE"/>
    <property type="match status" value="1"/>
</dbReference>
<dbReference type="Gene3D" id="3.30.750.44">
    <property type="match status" value="1"/>
</dbReference>
<keyword evidence="2 5" id="KW-0645">Protease</keyword>
<dbReference type="InterPro" id="IPR029045">
    <property type="entry name" value="ClpP/crotonase-like_dom_sf"/>
</dbReference>
<keyword evidence="4 5" id="KW-0720">Serine protease</keyword>
<dbReference type="SMART" id="SM00228">
    <property type="entry name" value="PDZ"/>
    <property type="match status" value="1"/>
</dbReference>
<dbReference type="CDD" id="cd06782">
    <property type="entry name" value="cpPDZ_CPP-like"/>
    <property type="match status" value="1"/>
</dbReference>
<keyword evidence="6" id="KW-1133">Transmembrane helix</keyword>
<dbReference type="Pfam" id="PF03572">
    <property type="entry name" value="Peptidase_S41"/>
    <property type="match status" value="1"/>
</dbReference>
<dbReference type="InterPro" id="IPR004447">
    <property type="entry name" value="Peptidase_S41A"/>
</dbReference>
<dbReference type="GO" id="GO:0004175">
    <property type="term" value="F:endopeptidase activity"/>
    <property type="evidence" value="ECO:0007669"/>
    <property type="project" value="TreeGrafter"/>
</dbReference>
<dbReference type="OrthoDB" id="9812068at2"/>
<evidence type="ECO:0000256" key="4">
    <source>
        <dbReference type="ARBA" id="ARBA00022825"/>
    </source>
</evidence>
<evidence type="ECO:0000256" key="2">
    <source>
        <dbReference type="ARBA" id="ARBA00022670"/>
    </source>
</evidence>
<dbReference type="Gene3D" id="2.30.42.10">
    <property type="match status" value="1"/>
</dbReference>
<keyword evidence="6" id="KW-0812">Transmembrane</keyword>
<dbReference type="NCBIfam" id="TIGR00225">
    <property type="entry name" value="prc"/>
    <property type="match status" value="1"/>
</dbReference>
<dbReference type="CDD" id="cd07560">
    <property type="entry name" value="Peptidase_S41_CPP"/>
    <property type="match status" value="1"/>
</dbReference>
<gene>
    <name evidence="9" type="ORF">DVK85_07400</name>
</gene>
<dbReference type="InterPro" id="IPR001478">
    <property type="entry name" value="PDZ"/>
</dbReference>
<dbReference type="Pfam" id="PF13180">
    <property type="entry name" value="PDZ_2"/>
    <property type="match status" value="1"/>
</dbReference>
<sequence length="523" mass="58630">MKIKNIYIPLLLAVFMAAGILLGSFLNFPEDKRSMLSSAKKTKLNKLMDFIESEYIDDVDADSIVDLTVNSILEKLDPHSVYIAKNEMEAVSQSMKGDFVGIGVNFYMYKDSVAVIKPIHGGPSEKAGIKSGDRILYADNTKLYGRELPNDSLFATLKGERGSALTLTVFRKSENKKFKVNLTRDVVPIKSVDVAVMVDDKTGYIKINRFAETTYDEFHEGLVTLKKQGATTLIIDLRDNGGGYLEKAVDIADDLLEDDLVIVKTKNKKNREDITYASDDGVFEQGKVYVLINENSASASEILAGAIQDNDRGTIVGRRSFGKGLVQREMPLGDGSAVRLTVARYYTPSGRSIQRSYADGEEAYFDDFQKRYENGELYAADSIKVADTLKYKTLRGRTVYGGGGIIPDVFVPLEGEHGDEALLMIMKSGVVSYFVFEQLDAERKAFDGLNKQQVIDKIINTDVYYRSFSKYLSQSGLVLPLQKHKQEIKYYLAAEFVRQLVSEKKYYQMLLKEDSMVKKVLEQ</sequence>
<dbReference type="AlphaFoldDB" id="A0A345HBW8"/>
<dbReference type="PANTHER" id="PTHR32060:SF30">
    <property type="entry name" value="CARBOXY-TERMINAL PROCESSING PROTEASE CTPA"/>
    <property type="match status" value="1"/>
</dbReference>
<name>A0A345HBW8_9FLAO</name>
<dbReference type="SMART" id="SM00245">
    <property type="entry name" value="TSPc"/>
    <property type="match status" value="1"/>
</dbReference>
<keyword evidence="10" id="KW-1185">Reference proteome</keyword>